<comment type="caution">
    <text evidence="1">The sequence shown here is derived from an EMBL/GenBank/DDBJ whole genome shotgun (WGS) entry which is preliminary data.</text>
</comment>
<accession>A0A1G4AUU7</accession>
<protein>
    <submittedName>
        <fullName evidence="1">Uncharacterized protein</fullName>
    </submittedName>
</protein>
<dbReference type="Proteomes" id="UP000176998">
    <property type="component" value="Unassembled WGS sequence"/>
</dbReference>
<organism evidence="1 2">
    <name type="scientific">Colletotrichum orchidophilum</name>
    <dbReference type="NCBI Taxonomy" id="1209926"/>
    <lineage>
        <taxon>Eukaryota</taxon>
        <taxon>Fungi</taxon>
        <taxon>Dikarya</taxon>
        <taxon>Ascomycota</taxon>
        <taxon>Pezizomycotina</taxon>
        <taxon>Sordariomycetes</taxon>
        <taxon>Hypocreomycetidae</taxon>
        <taxon>Glomerellales</taxon>
        <taxon>Glomerellaceae</taxon>
        <taxon>Colletotrichum</taxon>
    </lineage>
</organism>
<evidence type="ECO:0000313" key="2">
    <source>
        <dbReference type="Proteomes" id="UP000176998"/>
    </source>
</evidence>
<gene>
    <name evidence="1" type="ORF">CORC01_11859</name>
</gene>
<dbReference type="GeneID" id="34564991"/>
<dbReference type="EMBL" id="MJBS01000135">
    <property type="protein sequence ID" value="OHE92853.1"/>
    <property type="molecule type" value="Genomic_DNA"/>
</dbReference>
<dbReference type="AlphaFoldDB" id="A0A1G4AUU7"/>
<dbReference type="RefSeq" id="XP_022470021.1">
    <property type="nucleotide sequence ID" value="XM_022623481.1"/>
</dbReference>
<proteinExistence type="predicted"/>
<reference evidence="1 2" key="1">
    <citation type="submission" date="2016-09" db="EMBL/GenBank/DDBJ databases">
        <authorList>
            <person name="Capua I."/>
            <person name="De Benedictis P."/>
            <person name="Joannis T."/>
            <person name="Lombin L.H."/>
            <person name="Cattoli G."/>
        </authorList>
    </citation>
    <scope>NUCLEOTIDE SEQUENCE [LARGE SCALE GENOMIC DNA]</scope>
    <source>
        <strain evidence="1 2">IMI 309357</strain>
    </source>
</reference>
<evidence type="ECO:0000313" key="1">
    <source>
        <dbReference type="EMBL" id="OHE92853.1"/>
    </source>
</evidence>
<sequence>MPPARLPEQEPRIPVTCGHPRASPLVYVGTRAMGTQILKEGHVRKHVVYLRVESHTR</sequence>
<keyword evidence="2" id="KW-1185">Reference proteome</keyword>
<name>A0A1G4AUU7_9PEZI</name>